<reference evidence="2" key="1">
    <citation type="journal article" date="2020" name="Nature">
        <title>Giant virus diversity and host interactions through global metagenomics.</title>
        <authorList>
            <person name="Schulz F."/>
            <person name="Roux S."/>
            <person name="Paez-Espino D."/>
            <person name="Jungbluth S."/>
            <person name="Walsh D.A."/>
            <person name="Denef V.J."/>
            <person name="McMahon K.D."/>
            <person name="Konstantinidis K.T."/>
            <person name="Eloe-Fadrosh E.A."/>
            <person name="Kyrpides N.C."/>
            <person name="Woyke T."/>
        </authorList>
    </citation>
    <scope>NUCLEOTIDE SEQUENCE</scope>
    <source>
        <strain evidence="2">GVMAG-S-1016704-142</strain>
    </source>
</reference>
<proteinExistence type="predicted"/>
<dbReference type="EMBL" id="MN740566">
    <property type="protein sequence ID" value="QHU34007.1"/>
    <property type="molecule type" value="Genomic_DNA"/>
</dbReference>
<sequence>MLGKKPPPLVDTKPIRRQSTMVNGKEGPPKLFRGWGVGKTRNPCPCGAIG</sequence>
<organism evidence="2">
    <name type="scientific">viral metagenome</name>
    <dbReference type="NCBI Taxonomy" id="1070528"/>
    <lineage>
        <taxon>unclassified sequences</taxon>
        <taxon>metagenomes</taxon>
        <taxon>organismal metagenomes</taxon>
    </lineage>
</organism>
<feature type="region of interest" description="Disordered" evidence="1">
    <location>
        <begin position="1"/>
        <end position="37"/>
    </location>
</feature>
<evidence type="ECO:0000256" key="1">
    <source>
        <dbReference type="SAM" id="MobiDB-lite"/>
    </source>
</evidence>
<evidence type="ECO:0000313" key="2">
    <source>
        <dbReference type="EMBL" id="QHU34007.1"/>
    </source>
</evidence>
<dbReference type="AlphaFoldDB" id="A0A6C0LTS2"/>
<name>A0A6C0LTS2_9ZZZZ</name>
<protein>
    <submittedName>
        <fullName evidence="2">Uncharacterized protein</fullName>
    </submittedName>
</protein>
<accession>A0A6C0LTS2</accession>